<reference evidence="1 2" key="1">
    <citation type="submission" date="2018-10" db="EMBL/GenBank/DDBJ databases">
        <title>Bacillus Keqinensis sp. nov., a moderately halophilic bacterium isolated from a saline-alkaline lake.</title>
        <authorList>
            <person name="Wang H."/>
        </authorList>
    </citation>
    <scope>NUCLEOTIDE SEQUENCE [LARGE SCALE GENOMIC DNA]</scope>
    <source>
        <strain evidence="1 2">KQ-3</strain>
    </source>
</reference>
<organism evidence="1 2">
    <name type="scientific">Alteribacter keqinensis</name>
    <dbReference type="NCBI Taxonomy" id="2483800"/>
    <lineage>
        <taxon>Bacteria</taxon>
        <taxon>Bacillati</taxon>
        <taxon>Bacillota</taxon>
        <taxon>Bacilli</taxon>
        <taxon>Bacillales</taxon>
        <taxon>Bacillaceae</taxon>
        <taxon>Alteribacter</taxon>
    </lineage>
</organism>
<dbReference type="InterPro" id="IPR022551">
    <property type="entry name" value="BrxC"/>
</dbReference>
<dbReference type="SUPFAM" id="SSF52833">
    <property type="entry name" value="Thioredoxin-like"/>
    <property type="match status" value="1"/>
</dbReference>
<dbReference type="AlphaFoldDB" id="A0A3M7TXP5"/>
<dbReference type="NCBIfam" id="TIGR04019">
    <property type="entry name" value="B_thiol_YtxJ"/>
    <property type="match status" value="1"/>
</dbReference>
<dbReference type="EMBL" id="RHIB01000001">
    <property type="protein sequence ID" value="RNA70377.1"/>
    <property type="molecule type" value="Genomic_DNA"/>
</dbReference>
<keyword evidence="2" id="KW-1185">Reference proteome</keyword>
<dbReference type="Gene3D" id="3.40.30.10">
    <property type="entry name" value="Glutaredoxin"/>
    <property type="match status" value="1"/>
</dbReference>
<evidence type="ECO:0000313" key="2">
    <source>
        <dbReference type="Proteomes" id="UP000278746"/>
    </source>
</evidence>
<name>A0A3M7TXP5_9BACI</name>
<sequence>MSMTKISTVQEWEKLLKDNEHFYFLKNSTTCPISTQAFNETENFSEEEKSVPVFYLDVQEARSLSNEIANRLNVKHESPQAFLIQDGEVKWHDSHWNVTKETLARALNQ</sequence>
<dbReference type="Pfam" id="PF11009">
    <property type="entry name" value="BrxC"/>
    <property type="match status" value="1"/>
</dbReference>
<evidence type="ECO:0000313" key="1">
    <source>
        <dbReference type="EMBL" id="RNA70377.1"/>
    </source>
</evidence>
<proteinExistence type="predicted"/>
<dbReference type="OrthoDB" id="677051at2"/>
<gene>
    <name evidence="1" type="primary">ytxJ</name>
    <name evidence="1" type="ORF">EBO34_10760</name>
</gene>
<dbReference type="RefSeq" id="WP_122898106.1">
    <property type="nucleotide sequence ID" value="NZ_RHIB01000001.1"/>
</dbReference>
<dbReference type="Proteomes" id="UP000278746">
    <property type="component" value="Unassembled WGS sequence"/>
</dbReference>
<protein>
    <submittedName>
        <fullName evidence="1">Bacillithiol system redox-active protein YtxJ</fullName>
    </submittedName>
</protein>
<dbReference type="InterPro" id="IPR036249">
    <property type="entry name" value="Thioredoxin-like_sf"/>
</dbReference>
<accession>A0A3M7TXP5</accession>
<comment type="caution">
    <text evidence="1">The sequence shown here is derived from an EMBL/GenBank/DDBJ whole genome shotgun (WGS) entry which is preliminary data.</text>
</comment>